<keyword evidence="6 15" id="KW-0645">Protease</keyword>
<evidence type="ECO:0000256" key="13">
    <source>
        <dbReference type="ARBA" id="ARBA00023145"/>
    </source>
</evidence>
<dbReference type="SUPFAM" id="SSF52743">
    <property type="entry name" value="Subtilisin-like"/>
    <property type="match status" value="1"/>
</dbReference>
<dbReference type="InterPro" id="IPR050819">
    <property type="entry name" value="Tripeptidyl-peptidase_I"/>
</dbReference>
<evidence type="ECO:0000256" key="6">
    <source>
        <dbReference type="ARBA" id="ARBA00022670"/>
    </source>
</evidence>
<keyword evidence="12" id="KW-0843">Virulence</keyword>
<evidence type="ECO:0000256" key="1">
    <source>
        <dbReference type="ARBA" id="ARBA00001910"/>
    </source>
</evidence>
<comment type="catalytic activity">
    <reaction evidence="1">
        <text>Release of an N-terminal tripeptide from a polypeptide.</text>
        <dbReference type="EC" id="3.4.14.10"/>
    </reaction>
</comment>
<feature type="binding site" evidence="15">
    <location>
        <position position="583"/>
    </location>
    <ligand>
        <name>Ca(2+)</name>
        <dbReference type="ChEBI" id="CHEBI:29108"/>
    </ligand>
</feature>
<comment type="function">
    <text evidence="2">Secreted tripeptidyl-peptidase which degrades proteins at acidic pHs and is involved in virulence.</text>
</comment>
<dbReference type="AlphaFoldDB" id="F8NRY0"/>
<sequence>MRSIISLFVLGAGLGVVANPIVPYTVHEKRTSLPMGWSHSRRHDSSAALPLRFGLTQNNIADIGEYLHDVSHPDSPNYGKHWTASQIAEAFAPSDETVSNVHSWLIDNGFDSSRIRVTPAKSWIEVDATVEEAESLLRTEYNIYGHESGSEHVACESYHLPAHLIPHIDIVTPTVHFDAKLARRANAPPAVVNGKKPGMGNAPKTTGVVTNLLAGTDGCDQQITPACLQALYGLNYTPVSTSSNSIGIVEYTPQAFVQSDINMFASSYAPDLNGKAPVVVSIDGGVVQTTTTGFNDNGESNLDLQYAMSIVTAAQPVTLYQAGDIVEGASFNNFLDAIDGSYCTFEGGDAAGQDSAYPDTSAGGYNGKDCGTVTPANVISTSYTYNEGDLSVSYATRQCAEYAKLGLMGVTILYSSGDSGVAGSGGACLANNAFSPTFPGSCPYVTAVGATQINSGSTVSDPEGACEQVIYSGGGFSNYFSLPSYQSTAVSSFLTNYPPPYTSSQYNSTGQSRGIPDISANGANYVVAVDGSFSLVYGTSASSPVAAAIFTLINDARLAAGKAPIGFINPTIYSSAFNGAFNDITTGGNQGCGTNGFSSAPGWDPVTGLGTPNFPKLLSAWLALP</sequence>
<dbReference type="CDD" id="cd11377">
    <property type="entry name" value="Pro-peptidase_S53"/>
    <property type="match status" value="1"/>
</dbReference>
<evidence type="ECO:0000256" key="4">
    <source>
        <dbReference type="ARBA" id="ARBA00012462"/>
    </source>
</evidence>
<feature type="signal peptide" evidence="16">
    <location>
        <begin position="1"/>
        <end position="18"/>
    </location>
</feature>
<proteinExistence type="predicted"/>
<dbReference type="EMBL" id="GL945432">
    <property type="protein sequence ID" value="EGO26342.1"/>
    <property type="molecule type" value="Genomic_DNA"/>
</dbReference>
<evidence type="ECO:0000256" key="9">
    <source>
        <dbReference type="ARBA" id="ARBA00022801"/>
    </source>
</evidence>
<dbReference type="PANTHER" id="PTHR14218:SF19">
    <property type="entry name" value="SERINE PROTEASE AORO, PUTATIVE (AFU_ORTHOLOGUE AFUA_6G10250)-RELATED"/>
    <property type="match status" value="1"/>
</dbReference>
<feature type="binding site" evidence="15">
    <location>
        <position position="602"/>
    </location>
    <ligand>
        <name>Ca(2+)</name>
        <dbReference type="ChEBI" id="CHEBI:29108"/>
    </ligand>
</feature>
<dbReference type="InterPro" id="IPR015366">
    <property type="entry name" value="S53_propep"/>
</dbReference>
<keyword evidence="5" id="KW-0964">Secreted</keyword>
<feature type="active site" description="Charge relay system" evidence="15">
    <location>
        <position position="303"/>
    </location>
</feature>
<dbReference type="KEGG" id="sla:SERLADRAFT_414416"/>
<dbReference type="GO" id="GO:0006508">
    <property type="term" value="P:proteolysis"/>
    <property type="evidence" value="ECO:0007669"/>
    <property type="project" value="UniProtKB-KW"/>
</dbReference>
<dbReference type="GO" id="GO:0046872">
    <property type="term" value="F:metal ion binding"/>
    <property type="evidence" value="ECO:0007669"/>
    <property type="project" value="UniProtKB-UniRule"/>
</dbReference>
<dbReference type="Proteomes" id="UP000008064">
    <property type="component" value="Unassembled WGS sequence"/>
</dbReference>
<evidence type="ECO:0000256" key="14">
    <source>
        <dbReference type="ARBA" id="ARBA00023180"/>
    </source>
</evidence>
<dbReference type="GO" id="GO:0008240">
    <property type="term" value="F:tripeptidyl-peptidase activity"/>
    <property type="evidence" value="ECO:0007669"/>
    <property type="project" value="UniProtKB-EC"/>
</dbReference>
<dbReference type="MEROPS" id="S53.007"/>
<evidence type="ECO:0000259" key="17">
    <source>
        <dbReference type="PROSITE" id="PS51695"/>
    </source>
</evidence>
<dbReference type="PROSITE" id="PS00138">
    <property type="entry name" value="SUBTILASE_SER"/>
    <property type="match status" value="1"/>
</dbReference>
<dbReference type="InterPro" id="IPR000209">
    <property type="entry name" value="Peptidase_S8/S53_dom"/>
</dbReference>
<dbReference type="GO" id="GO:0005576">
    <property type="term" value="C:extracellular region"/>
    <property type="evidence" value="ECO:0007669"/>
    <property type="project" value="UniProtKB-SubCell"/>
</dbReference>
<evidence type="ECO:0000256" key="7">
    <source>
        <dbReference type="ARBA" id="ARBA00022723"/>
    </source>
</evidence>
<dbReference type="SUPFAM" id="SSF54897">
    <property type="entry name" value="Protease propeptides/inhibitors"/>
    <property type="match status" value="1"/>
</dbReference>
<accession>F8NRY0</accession>
<evidence type="ECO:0000256" key="8">
    <source>
        <dbReference type="ARBA" id="ARBA00022729"/>
    </source>
</evidence>
<comment type="cofactor">
    <cofactor evidence="15">
        <name>Ca(2+)</name>
        <dbReference type="ChEBI" id="CHEBI:29108"/>
    </cofactor>
    <text evidence="15">Binds 1 Ca(2+) ion per subunit.</text>
</comment>
<evidence type="ECO:0000256" key="15">
    <source>
        <dbReference type="PROSITE-ProRule" id="PRU01032"/>
    </source>
</evidence>
<keyword evidence="14" id="KW-0325">Glycoprotein</keyword>
<dbReference type="Gene3D" id="3.40.50.200">
    <property type="entry name" value="Peptidase S8/S53 domain"/>
    <property type="match status" value="1"/>
</dbReference>
<evidence type="ECO:0000256" key="3">
    <source>
        <dbReference type="ARBA" id="ARBA00004239"/>
    </source>
</evidence>
<reference evidence="18" key="1">
    <citation type="submission" date="2011-04" db="EMBL/GenBank/DDBJ databases">
        <title>Evolution of plant cell wall degrading machinery underlies the functional diversity of forest fungi.</title>
        <authorList>
            <consortium name="US DOE Joint Genome Institute (JGI-PGF)"/>
            <person name="Eastwood D.C."/>
            <person name="Floudas D."/>
            <person name="Binder M."/>
            <person name="Majcherczyk A."/>
            <person name="Schneider P."/>
            <person name="Aerts A."/>
            <person name="Asiegbu F.O."/>
            <person name="Baker S.E."/>
            <person name="Barry K."/>
            <person name="Bendiksby M."/>
            <person name="Blumentritt M."/>
            <person name="Coutinho P.M."/>
            <person name="Cullen D."/>
            <person name="Cullen D."/>
            <person name="Gathman A."/>
            <person name="Goodell B."/>
            <person name="Henrissat B."/>
            <person name="Ihrmark K."/>
            <person name="Kauserud H."/>
            <person name="Kohler A."/>
            <person name="LaButti K."/>
            <person name="Lapidus A."/>
            <person name="Lavin J.L."/>
            <person name="Lee Y.-H."/>
            <person name="Lindquist E."/>
            <person name="Lilly W."/>
            <person name="Lucas S."/>
            <person name="Morin E."/>
            <person name="Murat C."/>
            <person name="Oguiza J.A."/>
            <person name="Park J."/>
            <person name="Pisabarro A.G."/>
            <person name="Riley R."/>
            <person name="Rosling A."/>
            <person name="Salamov A."/>
            <person name="Schmidt O."/>
            <person name="Schmutz J."/>
            <person name="Skrede I."/>
            <person name="Stenlid J."/>
            <person name="Wiebenga A."/>
            <person name="Xie X."/>
            <person name="Kues U."/>
            <person name="Hibbett D.S."/>
            <person name="Hoffmeister D."/>
            <person name="Hogberg N."/>
            <person name="Martin F."/>
            <person name="Grigoriev I.V."/>
            <person name="Watkinson S.C."/>
        </authorList>
    </citation>
    <scope>NUCLEOTIDE SEQUENCE</scope>
    <source>
        <strain evidence="18">S7.9</strain>
    </source>
</reference>
<evidence type="ECO:0000256" key="10">
    <source>
        <dbReference type="ARBA" id="ARBA00022825"/>
    </source>
</evidence>
<dbReference type="InterPro" id="IPR036852">
    <property type="entry name" value="Peptidase_S8/S53_dom_sf"/>
</dbReference>
<dbReference type="OrthoDB" id="409122at2759"/>
<keyword evidence="8 16" id="KW-0732">Signal</keyword>
<evidence type="ECO:0000313" key="18">
    <source>
        <dbReference type="EMBL" id="EGO26342.1"/>
    </source>
</evidence>
<dbReference type="Pfam" id="PF09286">
    <property type="entry name" value="Pro-kuma_activ"/>
    <property type="match status" value="1"/>
</dbReference>
<feature type="active site" description="Charge relay system" evidence="15">
    <location>
        <position position="540"/>
    </location>
</feature>
<gene>
    <name evidence="18" type="ORF">SERLADRAFT_414416</name>
</gene>
<feature type="chain" id="PRO_5003376333" description="tripeptidyl-peptidase II" evidence="16">
    <location>
        <begin position="19"/>
        <end position="625"/>
    </location>
</feature>
<keyword evidence="9 15" id="KW-0378">Hydrolase</keyword>
<keyword evidence="11 15" id="KW-0106">Calcium</keyword>
<dbReference type="SMART" id="SM00944">
    <property type="entry name" value="Pro-kuma_activ"/>
    <property type="match status" value="1"/>
</dbReference>
<dbReference type="CDD" id="cd04056">
    <property type="entry name" value="Peptidases_S53"/>
    <property type="match status" value="1"/>
</dbReference>
<feature type="binding site" evidence="15">
    <location>
        <position position="604"/>
    </location>
    <ligand>
        <name>Ca(2+)</name>
        <dbReference type="ChEBI" id="CHEBI:29108"/>
    </ligand>
</feature>
<keyword evidence="13" id="KW-0865">Zymogen</keyword>
<comment type="subcellular location">
    <subcellularLocation>
        <location evidence="3">Secreted</location>
        <location evidence="3">Extracellular space</location>
    </subcellularLocation>
</comment>
<feature type="binding site" evidence="15">
    <location>
        <position position="584"/>
    </location>
    <ligand>
        <name>Ca(2+)</name>
        <dbReference type="ChEBI" id="CHEBI:29108"/>
    </ligand>
</feature>
<dbReference type="Pfam" id="PF00082">
    <property type="entry name" value="Peptidase_S8"/>
    <property type="match status" value="1"/>
</dbReference>
<name>F8NRY0_SERL9</name>
<dbReference type="InterPro" id="IPR030400">
    <property type="entry name" value="Sedolisin_dom"/>
</dbReference>
<dbReference type="EC" id="3.4.14.10" evidence="4"/>
<evidence type="ECO:0000256" key="16">
    <source>
        <dbReference type="SAM" id="SignalP"/>
    </source>
</evidence>
<dbReference type="PROSITE" id="PS51695">
    <property type="entry name" value="SEDOLISIN"/>
    <property type="match status" value="1"/>
</dbReference>
<feature type="active site" description="Charge relay system" evidence="15">
    <location>
        <position position="299"/>
    </location>
</feature>
<dbReference type="RefSeq" id="XP_007316515.1">
    <property type="nucleotide sequence ID" value="XM_007316453.1"/>
</dbReference>
<evidence type="ECO:0000256" key="5">
    <source>
        <dbReference type="ARBA" id="ARBA00022525"/>
    </source>
</evidence>
<evidence type="ECO:0000256" key="11">
    <source>
        <dbReference type="ARBA" id="ARBA00022837"/>
    </source>
</evidence>
<dbReference type="GO" id="GO:0004252">
    <property type="term" value="F:serine-type endopeptidase activity"/>
    <property type="evidence" value="ECO:0007669"/>
    <property type="project" value="UniProtKB-UniRule"/>
</dbReference>
<keyword evidence="7 15" id="KW-0479">Metal-binding</keyword>
<organism>
    <name type="scientific">Serpula lacrymans var. lacrymans (strain S7.9)</name>
    <name type="common">Dry rot fungus</name>
    <dbReference type="NCBI Taxonomy" id="578457"/>
    <lineage>
        <taxon>Eukaryota</taxon>
        <taxon>Fungi</taxon>
        <taxon>Dikarya</taxon>
        <taxon>Basidiomycota</taxon>
        <taxon>Agaricomycotina</taxon>
        <taxon>Agaricomycetes</taxon>
        <taxon>Agaricomycetidae</taxon>
        <taxon>Boletales</taxon>
        <taxon>Coniophorineae</taxon>
        <taxon>Serpulaceae</taxon>
        <taxon>Serpula</taxon>
    </lineage>
</organism>
<keyword evidence="10 15" id="KW-0720">Serine protease</keyword>
<dbReference type="GeneID" id="18813262"/>
<dbReference type="HOGENOM" id="CLU_013783_4_0_1"/>
<dbReference type="FunFam" id="3.40.50.200:FF:000015">
    <property type="entry name" value="Tripeptidyl peptidase A"/>
    <property type="match status" value="1"/>
</dbReference>
<evidence type="ECO:0000256" key="12">
    <source>
        <dbReference type="ARBA" id="ARBA00023026"/>
    </source>
</evidence>
<feature type="domain" description="Peptidase S53" evidence="17">
    <location>
        <begin position="222"/>
        <end position="624"/>
    </location>
</feature>
<dbReference type="PANTHER" id="PTHR14218">
    <property type="entry name" value="PROTEASE S8 TRIPEPTIDYL PEPTIDASE I CLN2"/>
    <property type="match status" value="1"/>
</dbReference>
<dbReference type="InterPro" id="IPR023828">
    <property type="entry name" value="Peptidase_S8_Ser-AS"/>
</dbReference>
<evidence type="ECO:0000256" key="2">
    <source>
        <dbReference type="ARBA" id="ARBA00002451"/>
    </source>
</evidence>
<protein>
    <recommendedName>
        <fullName evidence="4">tripeptidyl-peptidase II</fullName>
        <ecNumber evidence="4">3.4.14.10</ecNumber>
    </recommendedName>
</protein>